<evidence type="ECO:0000256" key="1">
    <source>
        <dbReference type="ARBA" id="ARBA00038494"/>
    </source>
</evidence>
<evidence type="ECO:0000313" key="3">
    <source>
        <dbReference type="EMBL" id="BDL44594.1"/>
    </source>
</evidence>
<dbReference type="SUPFAM" id="SSF53448">
    <property type="entry name" value="Nucleotide-diphospho-sugar transferases"/>
    <property type="match status" value="1"/>
</dbReference>
<dbReference type="CDD" id="cd02511">
    <property type="entry name" value="Beta4Glucosyltransferase"/>
    <property type="match status" value="1"/>
</dbReference>
<gene>
    <name evidence="3" type="ORF">Abiwalacus_21680</name>
</gene>
<feature type="domain" description="Glycosyltransferase 2-like" evidence="2">
    <location>
        <begin position="5"/>
        <end position="112"/>
    </location>
</feature>
<keyword evidence="3" id="KW-0808">Transferase</keyword>
<dbReference type="InterPro" id="IPR001173">
    <property type="entry name" value="Glyco_trans_2-like"/>
</dbReference>
<dbReference type="EMBL" id="AP025943">
    <property type="protein sequence ID" value="BDL44594.1"/>
    <property type="molecule type" value="Genomic_DNA"/>
</dbReference>
<dbReference type="PANTHER" id="PTHR43630">
    <property type="entry name" value="POLY-BETA-1,6-N-ACETYL-D-GLUCOSAMINE SYNTHASE"/>
    <property type="match status" value="1"/>
</dbReference>
<dbReference type="RefSeq" id="WP_215433941.1">
    <property type="nucleotide sequence ID" value="NZ_AP025943.1"/>
</dbReference>
<accession>A0ABN6QIY3</accession>
<sequence>MIDLSAIILTRNEQVHIRRCLENILPLVREVFVIDCFSTDETVRICSSYDRVHVIHHEWPGTQAAQLNWALDHLQIRTEWILRLDADEYLPPDTKIHLERMLPSMEEDVSALSLDLSRYFLGRPIRHGTPPVRLVRIFRKGKARCEVRAMDEHMVVLKGRVWDLNANFVDDNLNNLSWWTQKHVGYAIREAAQLLDQEYGLSSPKEQCGSLSGQTLKKRAMKRTYARLPLFWRGFAYFCYRYILRFGFLDGKEGFLWHFLQCWWYRTLVDAKVMEIKKACGEDPGKMKTFLKTEYDLVLD</sequence>
<dbReference type="Pfam" id="PF00535">
    <property type="entry name" value="Glycos_transf_2"/>
    <property type="match status" value="1"/>
</dbReference>
<organism evidence="3 4">
    <name type="scientific">Akkermansia biwaensis</name>
    <dbReference type="NCBI Taxonomy" id="2946555"/>
    <lineage>
        <taxon>Bacteria</taxon>
        <taxon>Pseudomonadati</taxon>
        <taxon>Verrucomicrobiota</taxon>
        <taxon>Verrucomicrobiia</taxon>
        <taxon>Verrucomicrobiales</taxon>
        <taxon>Akkermansiaceae</taxon>
        <taxon>Akkermansia</taxon>
    </lineage>
</organism>
<keyword evidence="4" id="KW-1185">Reference proteome</keyword>
<comment type="similarity">
    <text evidence="1">Belongs to the glycosyltransferase 2 family. WaaE/KdtX subfamily.</text>
</comment>
<evidence type="ECO:0000259" key="2">
    <source>
        <dbReference type="Pfam" id="PF00535"/>
    </source>
</evidence>
<name>A0ABN6QIY3_9BACT</name>
<evidence type="ECO:0000313" key="4">
    <source>
        <dbReference type="Proteomes" id="UP001062263"/>
    </source>
</evidence>
<dbReference type="GO" id="GO:0016740">
    <property type="term" value="F:transferase activity"/>
    <property type="evidence" value="ECO:0007669"/>
    <property type="project" value="UniProtKB-KW"/>
</dbReference>
<proteinExistence type="inferred from homology"/>
<dbReference type="InterPro" id="IPR029044">
    <property type="entry name" value="Nucleotide-diphossugar_trans"/>
</dbReference>
<dbReference type="PANTHER" id="PTHR43630:SF2">
    <property type="entry name" value="GLYCOSYLTRANSFERASE"/>
    <property type="match status" value="1"/>
</dbReference>
<dbReference type="Gene3D" id="3.90.550.10">
    <property type="entry name" value="Spore Coat Polysaccharide Biosynthesis Protein SpsA, Chain A"/>
    <property type="match status" value="1"/>
</dbReference>
<reference evidence="3" key="1">
    <citation type="submission" date="2022-06" db="EMBL/GenBank/DDBJ databases">
        <title>Akkermansia biwalacus sp. nov., an anaerobic mucin-degrading bacterium isolated from human intestine.</title>
        <authorList>
            <person name="Kobayashi Y."/>
            <person name="Inoue S."/>
            <person name="Kawahara T."/>
            <person name="Kohda N."/>
        </authorList>
    </citation>
    <scope>NUCLEOTIDE SEQUENCE</scope>
    <source>
        <strain evidence="3">WON2089</strain>
    </source>
</reference>
<protein>
    <submittedName>
        <fullName evidence="3">Glycosyl transferase</fullName>
    </submittedName>
</protein>
<dbReference type="Proteomes" id="UP001062263">
    <property type="component" value="Chromosome"/>
</dbReference>